<feature type="transmembrane region" description="Helical" evidence="1">
    <location>
        <begin position="87"/>
        <end position="107"/>
    </location>
</feature>
<accession>A0A1U7D5V6</accession>
<dbReference type="STRING" id="1229727.Ga0080559_TMP2735"/>
<sequence length="115" mass="12305">MLAALFAAYLLLPVVPLWIFGQDMLPGTVLMTRRGAIPFLGIAAMLMLSRNAPRSEARQAIVIGLIVVYLGLALVGAQAALRGIAGWLTWATVAVEILLAISLLPHLRSRETDAT</sequence>
<evidence type="ECO:0000313" key="2">
    <source>
        <dbReference type="EMBL" id="APX23531.1"/>
    </source>
</evidence>
<keyword evidence="1" id="KW-0812">Transmembrane</keyword>
<reference evidence="2 3" key="1">
    <citation type="submission" date="2016-03" db="EMBL/GenBank/DDBJ databases">
        <title>Deep-sea bacteria in the southern Pacific.</title>
        <authorList>
            <person name="Tang K."/>
        </authorList>
    </citation>
    <scope>NUCLEOTIDE SEQUENCE [LARGE SCALE GENOMIC DNA]</scope>
    <source>
        <strain evidence="2 3">JLT2016</strain>
    </source>
</reference>
<dbReference type="Proteomes" id="UP000186559">
    <property type="component" value="Chromosome"/>
</dbReference>
<dbReference type="KEGG" id="tpro:Ga0080559_TMP2735"/>
<keyword evidence="1" id="KW-1133">Transmembrane helix</keyword>
<name>A0A1U7D5V6_9RHOB</name>
<evidence type="ECO:0000256" key="1">
    <source>
        <dbReference type="SAM" id="Phobius"/>
    </source>
</evidence>
<feature type="transmembrane region" description="Helical" evidence="1">
    <location>
        <begin position="31"/>
        <end position="48"/>
    </location>
</feature>
<keyword evidence="1" id="KW-0472">Membrane</keyword>
<protein>
    <submittedName>
        <fullName evidence="2">Uncharacterized protein</fullName>
    </submittedName>
</protein>
<proteinExistence type="predicted"/>
<gene>
    <name evidence="2" type="ORF">Ga0080559_TMP2735</name>
</gene>
<keyword evidence="3" id="KW-1185">Reference proteome</keyword>
<feature type="transmembrane region" description="Helical" evidence="1">
    <location>
        <begin position="60"/>
        <end position="81"/>
    </location>
</feature>
<organism evidence="2 3">
    <name type="scientific">Salipiger profundus</name>
    <dbReference type="NCBI Taxonomy" id="1229727"/>
    <lineage>
        <taxon>Bacteria</taxon>
        <taxon>Pseudomonadati</taxon>
        <taxon>Pseudomonadota</taxon>
        <taxon>Alphaproteobacteria</taxon>
        <taxon>Rhodobacterales</taxon>
        <taxon>Roseobacteraceae</taxon>
        <taxon>Salipiger</taxon>
    </lineage>
</organism>
<dbReference type="EMBL" id="CP014796">
    <property type="protein sequence ID" value="APX23531.1"/>
    <property type="molecule type" value="Genomic_DNA"/>
</dbReference>
<dbReference type="AlphaFoldDB" id="A0A1U7D5V6"/>
<evidence type="ECO:0000313" key="3">
    <source>
        <dbReference type="Proteomes" id="UP000186559"/>
    </source>
</evidence>